<comment type="caution">
    <text evidence="1">The sequence shown here is derived from an EMBL/GenBank/DDBJ whole genome shotgun (WGS) entry which is preliminary data.</text>
</comment>
<organism evidence="1 2">
    <name type="scientific">Oharaeibacter diazotrophicus</name>
    <dbReference type="NCBI Taxonomy" id="1920512"/>
    <lineage>
        <taxon>Bacteria</taxon>
        <taxon>Pseudomonadati</taxon>
        <taxon>Pseudomonadota</taxon>
        <taxon>Alphaproteobacteria</taxon>
        <taxon>Hyphomicrobiales</taxon>
        <taxon>Pleomorphomonadaceae</taxon>
        <taxon>Oharaeibacter</taxon>
    </lineage>
</organism>
<dbReference type="PANTHER" id="PTHR39673">
    <property type="entry name" value="TUNGSTEN FORMYLMETHANOFURAN DEHYDROGENASE, SUBUNIT C (FWDC)"/>
    <property type="match status" value="1"/>
</dbReference>
<reference evidence="1 2" key="1">
    <citation type="submission" date="2019-03" db="EMBL/GenBank/DDBJ databases">
        <title>Genomic Encyclopedia of Type Strains, Phase IV (KMG-IV): sequencing the most valuable type-strain genomes for metagenomic binning, comparative biology and taxonomic classification.</title>
        <authorList>
            <person name="Goeker M."/>
        </authorList>
    </citation>
    <scope>NUCLEOTIDE SEQUENCE [LARGE SCALE GENOMIC DNA]</scope>
    <source>
        <strain evidence="1 2">DSM 102969</strain>
    </source>
</reference>
<name>A0A4R6R8J7_9HYPH</name>
<dbReference type="CDD" id="cd00504">
    <property type="entry name" value="GXGXG"/>
    <property type="match status" value="1"/>
</dbReference>
<proteinExistence type="predicted"/>
<accession>A0A4R6R8J7</accession>
<dbReference type="AlphaFoldDB" id="A0A4R6R8J7"/>
<dbReference type="OrthoDB" id="287000at2"/>
<dbReference type="Gene3D" id="2.160.20.60">
    <property type="entry name" value="Glutamate synthase, alpha subunit, C-terminal domain"/>
    <property type="match status" value="1"/>
</dbReference>
<dbReference type="Proteomes" id="UP000294547">
    <property type="component" value="Unassembled WGS sequence"/>
</dbReference>
<gene>
    <name evidence="1" type="ORF">EDD54_4166</name>
</gene>
<dbReference type="RefSeq" id="WP_126540493.1">
    <property type="nucleotide sequence ID" value="NZ_BSPM01000002.1"/>
</dbReference>
<dbReference type="PIRSF" id="PIRSF006519">
    <property type="entry name" value="GOGAT_dom3"/>
    <property type="match status" value="1"/>
</dbReference>
<dbReference type="EMBL" id="SNXY01000011">
    <property type="protein sequence ID" value="TDP81906.1"/>
    <property type="molecule type" value="Genomic_DNA"/>
</dbReference>
<dbReference type="GO" id="GO:0016491">
    <property type="term" value="F:oxidoreductase activity"/>
    <property type="evidence" value="ECO:0007669"/>
    <property type="project" value="InterPro"/>
</dbReference>
<evidence type="ECO:0000313" key="1">
    <source>
        <dbReference type="EMBL" id="TDP81906.1"/>
    </source>
</evidence>
<dbReference type="InterPro" id="IPR012061">
    <property type="entry name" value="Glu_synth_lsu_3"/>
</dbReference>
<keyword evidence="2" id="KW-1185">Reference proteome</keyword>
<protein>
    <submittedName>
        <fullName evidence="1">N-methylglutamate synthase subunit B</fullName>
    </submittedName>
</protein>
<sequence>MPTFDLAATPLRALNEALHAVGPGSNDTRFEVLNPRGAHAVAVGADAPVTIAVHGSVGYYCAGMNAEASVTVHGSAGPGVAENMMSGTVVVEGDASQYAGATGRGGLLVVKGNAASRCGISMKGIDIVVHGSVGHMSAFMAQSGNLVVLGDAGEALGDSLYEARLFVRGTVKSLGADCVEKEMRPEHVAILEDLLARAGARGVSPAEFRRYGSARRLYSFDIDNVDAY</sequence>
<dbReference type="InterPro" id="IPR036485">
    <property type="entry name" value="Glu_synth_asu_C_sf"/>
</dbReference>
<dbReference type="SUPFAM" id="SSF69336">
    <property type="entry name" value="Alpha subunit of glutamate synthase, C-terminal domain"/>
    <property type="match status" value="1"/>
</dbReference>
<evidence type="ECO:0000313" key="2">
    <source>
        <dbReference type="Proteomes" id="UP000294547"/>
    </source>
</evidence>
<dbReference type="PANTHER" id="PTHR39673:SF5">
    <property type="entry name" value="TUNGSTEN-CONTAINING FORMYLMETHANOFURAN DEHYDROGENASE 2 SUBUNIT C"/>
    <property type="match status" value="1"/>
</dbReference>